<accession>A0A2H1VT28</accession>
<dbReference type="Pfam" id="PF15874">
    <property type="entry name" value="Il2rg"/>
    <property type="match status" value="1"/>
</dbReference>
<gene>
    <name evidence="4 5" type="primary">LOC118276672</name>
    <name evidence="1" type="ORF">SFRICE_022085</name>
    <name evidence="2" type="ORF">SFRICE_037459</name>
</gene>
<organism evidence="2">
    <name type="scientific">Spodoptera frugiperda</name>
    <name type="common">Fall armyworm</name>
    <dbReference type="NCBI Taxonomy" id="7108"/>
    <lineage>
        <taxon>Eukaryota</taxon>
        <taxon>Metazoa</taxon>
        <taxon>Ecdysozoa</taxon>
        <taxon>Arthropoda</taxon>
        <taxon>Hexapoda</taxon>
        <taxon>Insecta</taxon>
        <taxon>Pterygota</taxon>
        <taxon>Neoptera</taxon>
        <taxon>Endopterygota</taxon>
        <taxon>Lepidoptera</taxon>
        <taxon>Glossata</taxon>
        <taxon>Ditrysia</taxon>
        <taxon>Noctuoidea</taxon>
        <taxon>Noctuidae</taxon>
        <taxon>Amphipyrinae</taxon>
        <taxon>Spodoptera</taxon>
    </lineage>
</organism>
<name>A0A2H1VT28_SPOFR</name>
<evidence type="ECO:0000313" key="3">
    <source>
        <dbReference type="Proteomes" id="UP000829999"/>
    </source>
</evidence>
<dbReference type="AlphaFoldDB" id="A0A2H1VT28"/>
<keyword evidence="3" id="KW-1185">Reference proteome</keyword>
<reference evidence="4 5" key="2">
    <citation type="submission" date="2025-04" db="UniProtKB">
        <authorList>
            <consortium name="RefSeq"/>
        </authorList>
    </citation>
    <scope>IDENTIFICATION</scope>
    <source>
        <tissue evidence="4 5">Whole larval tissue</tissue>
    </source>
</reference>
<dbReference type="RefSeq" id="XP_035450994.1">
    <property type="nucleotide sequence ID" value="XM_035595101.2"/>
</dbReference>
<dbReference type="RefSeq" id="XP_050554679.1">
    <property type="nucleotide sequence ID" value="XM_050698722.1"/>
</dbReference>
<evidence type="ECO:0000313" key="4">
    <source>
        <dbReference type="RefSeq" id="XP_035450994.1"/>
    </source>
</evidence>
<proteinExistence type="predicted"/>
<dbReference type="EMBL" id="ODYU01004054">
    <property type="protein sequence ID" value="SOQ43536.1"/>
    <property type="molecule type" value="Genomic_DNA"/>
</dbReference>
<dbReference type="OrthoDB" id="2109241at2759"/>
<dbReference type="EMBL" id="ODYU01004274">
    <property type="protein sequence ID" value="SOQ43969.1"/>
    <property type="molecule type" value="Genomic_DNA"/>
</dbReference>
<evidence type="ECO:0000313" key="5">
    <source>
        <dbReference type="RefSeq" id="XP_050554679.1"/>
    </source>
</evidence>
<dbReference type="Proteomes" id="UP000829999">
    <property type="component" value="Chromosome 15"/>
</dbReference>
<sequence>MFIYVVYKDPPELSLLCPRGSEMYDTSVEKTLLVNPVCPVRIILEYIRKQCRLGIFTHFDLADDNGCLMGLFNLPTYAYATDQFEHKRTYFIIVFKEVDKRLEVLPQLNYENKMHFDLKMRVKRFLMVGDVSTSTMTMGFSAHQASKMTVKKK</sequence>
<evidence type="ECO:0000313" key="2">
    <source>
        <dbReference type="EMBL" id="SOQ43969.1"/>
    </source>
</evidence>
<protein>
    <submittedName>
        <fullName evidence="1">SFRICE_022085</fullName>
    </submittedName>
    <submittedName>
        <fullName evidence="2">SFRICE_037459</fullName>
    </submittedName>
    <submittedName>
        <fullName evidence="4">Uncharacterized protein LOC118276672 isoform X1</fullName>
    </submittedName>
    <submittedName>
        <fullName evidence="5">Uncharacterized protein LOC118276672 isoform X2</fullName>
    </submittedName>
</protein>
<dbReference type="InterPro" id="IPR039471">
    <property type="entry name" value="CXorf65-like"/>
</dbReference>
<evidence type="ECO:0000313" key="1">
    <source>
        <dbReference type="EMBL" id="SOQ43536.1"/>
    </source>
</evidence>
<dbReference type="GeneID" id="118276672"/>
<reference evidence="2" key="1">
    <citation type="submission" date="2016-07" db="EMBL/GenBank/DDBJ databases">
        <authorList>
            <person name="Bretaudeau A."/>
        </authorList>
    </citation>
    <scope>NUCLEOTIDE SEQUENCE</scope>
    <source>
        <strain evidence="2">Rice</strain>
        <tissue evidence="2">Whole body</tissue>
    </source>
</reference>